<dbReference type="SUPFAM" id="SSF52540">
    <property type="entry name" value="P-loop containing nucleoside triphosphate hydrolases"/>
    <property type="match status" value="1"/>
</dbReference>
<sequence>MLLGENGQGKTNLLEAVYFACTLKPLRAARLAELVRFGAERALVAADVEGPGGARRVAVEVAAGVRTASLDGKPQERLDAYFEGLAAVCFAPDDLLLVKGGPDARRRFLDRAAFNRWPAVLAEARDYVRALRARNAALRASAPEVEVSFRGPLVRTGARLLRRRLELLGELAPRVAGAYAEISGPGAPSAHLGYRAAAGVDAQGDEAALAEQLAAALEARAGRDRERGYTSAGPHMDDLTLALDARGARAFASQGQQRALVLALKVAEIENLRAVLGRPPLLLLDDVSSELDPQKNRFLLDYLGRLPGQAFLTTTDRRLLEPAAGPDTAFYRVVAGAFTRED</sequence>
<feature type="binding site" evidence="9">
    <location>
        <begin position="4"/>
        <end position="11"/>
    </location>
    <ligand>
        <name>ATP</name>
        <dbReference type="ChEBI" id="CHEBI:30616"/>
    </ligand>
</feature>
<dbReference type="AlphaFoldDB" id="A0A7I9VMQ9"/>
<evidence type="ECO:0000256" key="8">
    <source>
        <dbReference type="ARBA" id="ARBA00023125"/>
    </source>
</evidence>
<keyword evidence="5 9" id="KW-0235">DNA replication</keyword>
<dbReference type="PROSITE" id="PS00618">
    <property type="entry name" value="RECF_2"/>
    <property type="match status" value="1"/>
</dbReference>
<evidence type="ECO:0000256" key="10">
    <source>
        <dbReference type="RuleBase" id="RU000578"/>
    </source>
</evidence>
<comment type="function">
    <text evidence="9 10">The RecF protein is involved in DNA metabolism; it is required for DNA replication and normal SOS inducibility. RecF binds preferentially to single-stranded, linear DNA. It also seems to bind ATP.</text>
</comment>
<dbReference type="InterPro" id="IPR018078">
    <property type="entry name" value="DNA-binding_RecF_CS"/>
</dbReference>
<proteinExistence type="inferred from homology"/>
<dbReference type="Pfam" id="PF02463">
    <property type="entry name" value="SMC_N"/>
    <property type="match status" value="1"/>
</dbReference>
<dbReference type="PROSITE" id="PS00617">
    <property type="entry name" value="RECF_1"/>
    <property type="match status" value="1"/>
</dbReference>
<keyword evidence="9 10" id="KW-0227">DNA damage</keyword>
<dbReference type="EMBL" id="BJTG01000005">
    <property type="protein sequence ID" value="GEJ57696.1"/>
    <property type="molecule type" value="Genomic_DNA"/>
</dbReference>
<dbReference type="GO" id="GO:0000731">
    <property type="term" value="P:DNA synthesis involved in DNA repair"/>
    <property type="evidence" value="ECO:0007669"/>
    <property type="project" value="TreeGrafter"/>
</dbReference>
<keyword evidence="13" id="KW-1185">Reference proteome</keyword>
<dbReference type="InterPro" id="IPR001238">
    <property type="entry name" value="DNA-binding_RecF"/>
</dbReference>
<dbReference type="NCBIfam" id="TIGR00611">
    <property type="entry name" value="recf"/>
    <property type="match status" value="1"/>
</dbReference>
<dbReference type="PANTHER" id="PTHR32182">
    <property type="entry name" value="DNA REPLICATION AND REPAIR PROTEIN RECF"/>
    <property type="match status" value="1"/>
</dbReference>
<dbReference type="GO" id="GO:0006302">
    <property type="term" value="P:double-strand break repair"/>
    <property type="evidence" value="ECO:0007669"/>
    <property type="project" value="TreeGrafter"/>
</dbReference>
<dbReference type="GO" id="GO:0006260">
    <property type="term" value="P:DNA replication"/>
    <property type="evidence" value="ECO:0007669"/>
    <property type="project" value="UniProtKB-UniRule"/>
</dbReference>
<keyword evidence="9 10" id="KW-0234">DNA repair</keyword>
<organism evidence="12 13">
    <name type="scientific">Anaeromyxobacter diazotrophicus</name>
    <dbReference type="NCBI Taxonomy" id="2590199"/>
    <lineage>
        <taxon>Bacteria</taxon>
        <taxon>Pseudomonadati</taxon>
        <taxon>Myxococcota</taxon>
        <taxon>Myxococcia</taxon>
        <taxon>Myxococcales</taxon>
        <taxon>Cystobacterineae</taxon>
        <taxon>Anaeromyxobacteraceae</taxon>
        <taxon>Anaeromyxobacter</taxon>
    </lineage>
</organism>
<accession>A0A7I9VMQ9</accession>
<evidence type="ECO:0000256" key="2">
    <source>
        <dbReference type="ARBA" id="ARBA00008016"/>
    </source>
</evidence>
<dbReference type="InterPro" id="IPR027417">
    <property type="entry name" value="P-loop_NTPase"/>
</dbReference>
<evidence type="ECO:0000313" key="12">
    <source>
        <dbReference type="EMBL" id="GEJ57696.1"/>
    </source>
</evidence>
<evidence type="ECO:0000313" key="13">
    <source>
        <dbReference type="Proteomes" id="UP000503640"/>
    </source>
</evidence>
<evidence type="ECO:0000256" key="3">
    <source>
        <dbReference type="ARBA" id="ARBA00020170"/>
    </source>
</evidence>
<evidence type="ECO:0000259" key="11">
    <source>
        <dbReference type="Pfam" id="PF02463"/>
    </source>
</evidence>
<keyword evidence="7 9" id="KW-0067">ATP-binding</keyword>
<comment type="similarity">
    <text evidence="2 9 10">Belongs to the RecF family.</text>
</comment>
<dbReference type="GO" id="GO:0009432">
    <property type="term" value="P:SOS response"/>
    <property type="evidence" value="ECO:0007669"/>
    <property type="project" value="UniProtKB-UniRule"/>
</dbReference>
<dbReference type="Gene3D" id="1.20.1050.90">
    <property type="entry name" value="RecF/RecN/SMC, N-terminal domain"/>
    <property type="match status" value="1"/>
</dbReference>
<dbReference type="GO" id="GO:0005737">
    <property type="term" value="C:cytoplasm"/>
    <property type="evidence" value="ECO:0007669"/>
    <property type="project" value="UniProtKB-SubCell"/>
</dbReference>
<dbReference type="PANTHER" id="PTHR32182:SF0">
    <property type="entry name" value="DNA REPLICATION AND REPAIR PROTEIN RECF"/>
    <property type="match status" value="1"/>
</dbReference>
<evidence type="ECO:0000256" key="9">
    <source>
        <dbReference type="HAMAP-Rule" id="MF_00365"/>
    </source>
</evidence>
<dbReference type="Gene3D" id="3.40.50.300">
    <property type="entry name" value="P-loop containing nucleotide triphosphate hydrolases"/>
    <property type="match status" value="1"/>
</dbReference>
<name>A0A7I9VMQ9_9BACT</name>
<evidence type="ECO:0000256" key="6">
    <source>
        <dbReference type="ARBA" id="ARBA00022741"/>
    </source>
</evidence>
<gene>
    <name evidence="9 12" type="primary">recF</name>
    <name evidence="12" type="ORF">AMYX_24370</name>
</gene>
<dbReference type="InterPro" id="IPR042174">
    <property type="entry name" value="RecF_2"/>
</dbReference>
<dbReference type="GO" id="GO:0005524">
    <property type="term" value="F:ATP binding"/>
    <property type="evidence" value="ECO:0007669"/>
    <property type="project" value="UniProtKB-UniRule"/>
</dbReference>
<protein>
    <recommendedName>
        <fullName evidence="3 9">DNA replication and repair protein RecF</fullName>
    </recommendedName>
</protein>
<evidence type="ECO:0000256" key="5">
    <source>
        <dbReference type="ARBA" id="ARBA00022705"/>
    </source>
</evidence>
<keyword evidence="9 10" id="KW-0742">SOS response</keyword>
<dbReference type="Proteomes" id="UP000503640">
    <property type="component" value="Unassembled WGS sequence"/>
</dbReference>
<keyword evidence="6 9" id="KW-0547">Nucleotide-binding</keyword>
<keyword evidence="8 9" id="KW-0238">DNA-binding</keyword>
<dbReference type="GO" id="GO:0003697">
    <property type="term" value="F:single-stranded DNA binding"/>
    <property type="evidence" value="ECO:0007669"/>
    <property type="project" value="UniProtKB-UniRule"/>
</dbReference>
<evidence type="ECO:0000256" key="1">
    <source>
        <dbReference type="ARBA" id="ARBA00004496"/>
    </source>
</evidence>
<comment type="subcellular location">
    <subcellularLocation>
        <location evidence="1 9 10">Cytoplasm</location>
    </subcellularLocation>
</comment>
<comment type="caution">
    <text evidence="12">The sequence shown here is derived from an EMBL/GenBank/DDBJ whole genome shotgun (WGS) entry which is preliminary data.</text>
</comment>
<evidence type="ECO:0000256" key="4">
    <source>
        <dbReference type="ARBA" id="ARBA00022490"/>
    </source>
</evidence>
<dbReference type="InterPro" id="IPR003395">
    <property type="entry name" value="RecF/RecN/SMC_N"/>
</dbReference>
<reference evidence="13" key="1">
    <citation type="journal article" date="2020" name="Appl. Environ. Microbiol.">
        <title>Diazotrophic Anaeromyxobacter Isolates from Soils.</title>
        <authorList>
            <person name="Masuda Y."/>
            <person name="Yamanaka H."/>
            <person name="Xu Z.X."/>
            <person name="Shiratori Y."/>
            <person name="Aono T."/>
            <person name="Amachi S."/>
            <person name="Senoo K."/>
            <person name="Itoh H."/>
        </authorList>
    </citation>
    <scope>NUCLEOTIDE SEQUENCE [LARGE SCALE GENOMIC DNA]</scope>
    <source>
        <strain evidence="13">R267</strain>
    </source>
</reference>
<evidence type="ECO:0000256" key="7">
    <source>
        <dbReference type="ARBA" id="ARBA00022840"/>
    </source>
</evidence>
<dbReference type="HAMAP" id="MF_00365">
    <property type="entry name" value="RecF"/>
    <property type="match status" value="1"/>
</dbReference>
<feature type="domain" description="RecF/RecN/SMC N-terminal" evidence="11">
    <location>
        <begin position="2"/>
        <end position="323"/>
    </location>
</feature>
<keyword evidence="4 9" id="KW-0963">Cytoplasm</keyword>